<evidence type="ECO:0000256" key="7">
    <source>
        <dbReference type="HAMAP-Rule" id="MF_02090"/>
    </source>
</evidence>
<evidence type="ECO:0000256" key="2">
    <source>
        <dbReference type="ARBA" id="ARBA00007145"/>
    </source>
</evidence>
<dbReference type="PANTHER" id="PTHR23090:SF9">
    <property type="entry name" value="GLUTAMINE-DEPENDENT NAD(+) SYNTHETASE"/>
    <property type="match status" value="1"/>
</dbReference>
<dbReference type="GO" id="GO:0005524">
    <property type="term" value="F:ATP binding"/>
    <property type="evidence" value="ECO:0007669"/>
    <property type="project" value="UniProtKB-UniRule"/>
</dbReference>
<sequence length="539" mass="60586">MSLSFVLAQQNFCVGDIEGNTARIIKLIERHHQQDLLIFSELAVCGYPPEDLIFRDDFRQRCDQALEQIISSTKDCGVIIGHPSWHKSADNSLLIYNSLSLIYQGQILHTYHKQCLPNYDVFDEKRYFTAGNESAIVTFKGKKLGLLICEDLWQDAPIAQLNNKGVDLIISINASPYDYQKNLNRQRLIQNHAKRYHVPIIYVNQIGGQDELIFDGNSFVCNAQGVICYQLKSFIEQVEVIDSISLPSNNLINESNDYLADIYQALVLATRDYVIKNGFNGVLLGLSGGIDSALTLAIAVDALGKDKVQAVMMPFRYTADISIADAQEEADILGVEFNIISIEPMFDAFMTQLSPLFIDTVRDTTEENLQARCRGVILMALSNKRRQLVLTTGNKSEMSVGYATLYGDMAGGFDVLKDVPKTLVFELAKYRNTRSYVIPERVITRPPSAELAPDQKDEDSLPPYEILDGILKGYIEQDLSVSELIAKGYDEAVIRRVIKLVDINEYKRRQAAVGPKITSRNFGKGRRYPITSGFGFKNW</sequence>
<dbReference type="PIRSF" id="PIRSF006630">
    <property type="entry name" value="NADS_GAT"/>
    <property type="match status" value="1"/>
</dbReference>
<dbReference type="SUPFAM" id="SSF52402">
    <property type="entry name" value="Adenine nucleotide alpha hydrolases-like"/>
    <property type="match status" value="1"/>
</dbReference>
<keyword evidence="6 7" id="KW-0520">NAD</keyword>
<name>A0A0A7S4H1_FRIPE</name>
<dbReference type="NCBIfam" id="NF010588">
    <property type="entry name" value="PRK13981.1"/>
    <property type="match status" value="1"/>
</dbReference>
<dbReference type="GO" id="GO:0005737">
    <property type="term" value="C:cytoplasm"/>
    <property type="evidence" value="ECO:0007669"/>
    <property type="project" value="InterPro"/>
</dbReference>
<evidence type="ECO:0000256" key="4">
    <source>
        <dbReference type="ARBA" id="ARBA00022741"/>
    </source>
</evidence>
<dbReference type="NCBIfam" id="TIGR00552">
    <property type="entry name" value="nadE"/>
    <property type="match status" value="1"/>
</dbReference>
<proteinExistence type="inferred from homology"/>
<dbReference type="RefSeq" id="WP_039103559.1">
    <property type="nucleotide sequence ID" value="NZ_CALYQC010000008.1"/>
</dbReference>
<keyword evidence="5 7" id="KW-0067">ATP-binding</keyword>
<evidence type="ECO:0000313" key="12">
    <source>
        <dbReference type="Proteomes" id="UP000030901"/>
    </source>
</evidence>
<dbReference type="Gene3D" id="3.60.110.10">
    <property type="entry name" value="Carbon-nitrogen hydrolase"/>
    <property type="match status" value="1"/>
</dbReference>
<dbReference type="UniPathway" id="UPA00253">
    <property type="reaction ID" value="UER00334"/>
</dbReference>
<evidence type="ECO:0000259" key="10">
    <source>
        <dbReference type="PROSITE" id="PS50263"/>
    </source>
</evidence>
<dbReference type="EMBL" id="CP009056">
    <property type="protein sequence ID" value="AJA44196.1"/>
    <property type="molecule type" value="Genomic_DNA"/>
</dbReference>
<dbReference type="STRING" id="1267021.FPB0191_00358"/>
<gene>
    <name evidence="7" type="primary">nadE</name>
    <name evidence="11" type="ORF">FPB0191_00358</name>
</gene>
<keyword evidence="4 7" id="KW-0547">Nucleotide-binding</keyword>
<dbReference type="PANTHER" id="PTHR23090">
    <property type="entry name" value="NH 3 /GLUTAMINE-DEPENDENT NAD + SYNTHETASE"/>
    <property type="match status" value="1"/>
</dbReference>
<dbReference type="InterPro" id="IPR036526">
    <property type="entry name" value="C-N_Hydrolase_sf"/>
</dbReference>
<dbReference type="KEGG" id="fpp:FPB0191_00358"/>
<dbReference type="InterPro" id="IPR003010">
    <property type="entry name" value="C-N_Hydrolase"/>
</dbReference>
<feature type="active site" description="For glutaminase activity" evidence="7">
    <location>
        <position position="113"/>
    </location>
</feature>
<dbReference type="OrthoDB" id="9760188at2"/>
<dbReference type="PROSITE" id="PS50263">
    <property type="entry name" value="CN_HYDROLASE"/>
    <property type="match status" value="1"/>
</dbReference>
<dbReference type="InterPro" id="IPR014445">
    <property type="entry name" value="Gln-dep_NAD_synthase"/>
</dbReference>
<dbReference type="InterPro" id="IPR003694">
    <property type="entry name" value="NAD_synthase"/>
</dbReference>
<evidence type="ECO:0000256" key="9">
    <source>
        <dbReference type="RuleBase" id="RU003811"/>
    </source>
</evidence>
<evidence type="ECO:0000256" key="8">
    <source>
        <dbReference type="PIRNR" id="PIRNR006630"/>
    </source>
</evidence>
<reference evidence="11 12" key="1">
    <citation type="journal article" date="2014" name="Appl. Environ. Microbiol.">
        <title>Gut symbionts from distinct hosts exhibit genotoxic activity via divergent colibactin biosynthetic pathways.</title>
        <authorList>
            <person name="Engel P."/>
            <person name="Vizcaino M.I."/>
            <person name="Crawford J.M."/>
        </authorList>
    </citation>
    <scope>NUCLEOTIDE SEQUENCE [LARGE SCALE GENOMIC DNA]</scope>
    <source>
        <strain evidence="11 12">PEB0191</strain>
    </source>
</reference>
<evidence type="ECO:0000256" key="6">
    <source>
        <dbReference type="ARBA" id="ARBA00023027"/>
    </source>
</evidence>
<feature type="binding site" evidence="7">
    <location>
        <begin position="285"/>
        <end position="292"/>
    </location>
    <ligand>
        <name>ATP</name>
        <dbReference type="ChEBI" id="CHEBI:30616"/>
    </ligand>
</feature>
<dbReference type="HAMAP" id="MF_02090">
    <property type="entry name" value="NadE_glutamine_dep"/>
    <property type="match status" value="1"/>
</dbReference>
<feature type="binding site" evidence="7">
    <location>
        <position position="368"/>
    </location>
    <ligand>
        <name>deamido-NAD(+)</name>
        <dbReference type="ChEBI" id="CHEBI:58437"/>
        <note>ligand shared between two neighboring subunits</note>
    </ligand>
</feature>
<feature type="binding site" evidence="7">
    <location>
        <position position="119"/>
    </location>
    <ligand>
        <name>L-glutamine</name>
        <dbReference type="ChEBI" id="CHEBI:58359"/>
    </ligand>
</feature>
<dbReference type="Gene3D" id="3.40.50.620">
    <property type="entry name" value="HUPs"/>
    <property type="match status" value="1"/>
</dbReference>
<feature type="binding site" evidence="7">
    <location>
        <position position="507"/>
    </location>
    <ligand>
        <name>deamido-NAD(+)</name>
        <dbReference type="ChEBI" id="CHEBI:58437"/>
        <note>ligand shared between two neighboring subunits</note>
    </ligand>
</feature>
<feature type="active site" description="Proton acceptor; for glutaminase activity" evidence="7">
    <location>
        <position position="41"/>
    </location>
</feature>
<feature type="domain" description="CN hydrolase" evidence="10">
    <location>
        <begin position="3"/>
        <end position="248"/>
    </location>
</feature>
<dbReference type="GO" id="GO:0004359">
    <property type="term" value="F:glutaminase activity"/>
    <property type="evidence" value="ECO:0007669"/>
    <property type="project" value="InterPro"/>
</dbReference>
<feature type="binding site" evidence="7">
    <location>
        <position position="181"/>
    </location>
    <ligand>
        <name>L-glutamine</name>
        <dbReference type="ChEBI" id="CHEBI:58359"/>
    </ligand>
</feature>
<dbReference type="Pfam" id="PF00795">
    <property type="entry name" value="CN_hydrolase"/>
    <property type="match status" value="1"/>
</dbReference>
<evidence type="ECO:0000256" key="5">
    <source>
        <dbReference type="ARBA" id="ARBA00022840"/>
    </source>
</evidence>
<dbReference type="Pfam" id="PF02540">
    <property type="entry name" value="NAD_synthase"/>
    <property type="match status" value="1"/>
</dbReference>
<comment type="function">
    <text evidence="7">Catalyzes the ATP-dependent amidation of deamido-NAD to form NAD. Uses L-glutamine as a nitrogen source.</text>
</comment>
<dbReference type="AlphaFoldDB" id="A0A0A7S4H1"/>
<dbReference type="InterPro" id="IPR014729">
    <property type="entry name" value="Rossmann-like_a/b/a_fold"/>
</dbReference>
<dbReference type="InterPro" id="IPR022310">
    <property type="entry name" value="NAD/GMP_synthase"/>
</dbReference>
<feature type="binding site" evidence="7">
    <location>
        <position position="392"/>
    </location>
    <ligand>
        <name>ATP</name>
        <dbReference type="ChEBI" id="CHEBI:30616"/>
    </ligand>
</feature>
<dbReference type="Proteomes" id="UP000030901">
    <property type="component" value="Chromosome"/>
</dbReference>
<feature type="binding site" evidence="7">
    <location>
        <position position="397"/>
    </location>
    <ligand>
        <name>deamido-NAD(+)</name>
        <dbReference type="ChEBI" id="CHEBI:58437"/>
        <note>ligand shared between two neighboring subunits</note>
    </ligand>
</feature>
<dbReference type="HOGENOM" id="CLU_022313_2_0_6"/>
<dbReference type="EC" id="6.3.5.1" evidence="7 8"/>
<dbReference type="GO" id="GO:0003952">
    <property type="term" value="F:NAD+ synthase (glutamine-hydrolyzing) activity"/>
    <property type="evidence" value="ECO:0007669"/>
    <property type="project" value="UniProtKB-UniRule"/>
</dbReference>
<dbReference type="SUPFAM" id="SSF56317">
    <property type="entry name" value="Carbon-nitrogen hydrolase"/>
    <property type="match status" value="1"/>
</dbReference>
<dbReference type="GO" id="GO:0008795">
    <property type="term" value="F:NAD+ synthase activity"/>
    <property type="evidence" value="ECO:0007669"/>
    <property type="project" value="UniProtKB-UniRule"/>
</dbReference>
<feature type="active site" description="Nucleophile; for glutaminase activity" evidence="7">
    <location>
        <position position="149"/>
    </location>
</feature>
<dbReference type="FunFam" id="3.40.50.620:FF:000106">
    <property type="entry name" value="Glutamine-dependent NAD(+) synthetase"/>
    <property type="match status" value="1"/>
</dbReference>
<keyword evidence="3 7" id="KW-0436">Ligase</keyword>
<organism evidence="11 12">
    <name type="scientific">Frischella perrara</name>
    <dbReference type="NCBI Taxonomy" id="1267021"/>
    <lineage>
        <taxon>Bacteria</taxon>
        <taxon>Pseudomonadati</taxon>
        <taxon>Pseudomonadota</taxon>
        <taxon>Gammaproteobacteria</taxon>
        <taxon>Orbales</taxon>
        <taxon>Orbaceae</taxon>
        <taxon>Frischella</taxon>
    </lineage>
</organism>
<evidence type="ECO:0000313" key="11">
    <source>
        <dbReference type="EMBL" id="AJA44196.1"/>
    </source>
</evidence>
<comment type="caution">
    <text evidence="7">Lacks conserved residue(s) required for the propagation of feature annotation.</text>
</comment>
<dbReference type="GO" id="GO:0009435">
    <property type="term" value="P:NAD+ biosynthetic process"/>
    <property type="evidence" value="ECO:0007669"/>
    <property type="project" value="UniProtKB-UniRule"/>
</dbReference>
<keyword evidence="12" id="KW-1185">Reference proteome</keyword>
<accession>A0A0A7S4H1</accession>
<dbReference type="CDD" id="cd00553">
    <property type="entry name" value="NAD_synthase"/>
    <property type="match status" value="1"/>
</dbReference>
<comment type="similarity">
    <text evidence="9">Belongs to the NAD synthetase family.</text>
</comment>
<evidence type="ECO:0000256" key="1">
    <source>
        <dbReference type="ARBA" id="ARBA00005188"/>
    </source>
</evidence>
<evidence type="ECO:0000256" key="3">
    <source>
        <dbReference type="ARBA" id="ARBA00022598"/>
    </source>
</evidence>
<dbReference type="CDD" id="cd07570">
    <property type="entry name" value="GAT_Gln-NAD-synth"/>
    <property type="match status" value="1"/>
</dbReference>
<comment type="catalytic activity">
    <reaction evidence="7 8">
        <text>deamido-NAD(+) + L-glutamine + ATP + H2O = L-glutamate + AMP + diphosphate + NAD(+) + H(+)</text>
        <dbReference type="Rhea" id="RHEA:24384"/>
        <dbReference type="ChEBI" id="CHEBI:15377"/>
        <dbReference type="ChEBI" id="CHEBI:15378"/>
        <dbReference type="ChEBI" id="CHEBI:29985"/>
        <dbReference type="ChEBI" id="CHEBI:30616"/>
        <dbReference type="ChEBI" id="CHEBI:33019"/>
        <dbReference type="ChEBI" id="CHEBI:57540"/>
        <dbReference type="ChEBI" id="CHEBI:58359"/>
        <dbReference type="ChEBI" id="CHEBI:58437"/>
        <dbReference type="ChEBI" id="CHEBI:456215"/>
        <dbReference type="EC" id="6.3.5.1"/>
    </reaction>
</comment>
<feature type="binding site" evidence="7">
    <location>
        <position position="175"/>
    </location>
    <ligand>
        <name>L-glutamine</name>
        <dbReference type="ChEBI" id="CHEBI:58359"/>
    </ligand>
</feature>
<protein>
    <recommendedName>
        <fullName evidence="7 8">Glutamine-dependent NAD(+) synthetase</fullName>
        <ecNumber evidence="7 8">6.3.5.1</ecNumber>
    </recommendedName>
    <alternativeName>
        <fullName evidence="7 8">NAD(+) synthase [glutamine-hydrolyzing]</fullName>
    </alternativeName>
</protein>
<comment type="similarity">
    <text evidence="2 7 8">In the C-terminal section; belongs to the NAD synthetase family.</text>
</comment>
<comment type="pathway">
    <text evidence="1 7 8">Cofactor biosynthesis; NAD(+) biosynthesis; NAD(+) from deamido-NAD(+) (L-Gln route): step 1/1.</text>
</comment>